<protein>
    <submittedName>
        <fullName evidence="2">Mitochondrial K+-H+ exchange-related-domain-containing protein</fullName>
    </submittedName>
</protein>
<dbReference type="AlphaFoldDB" id="A0A1Y2H6S3"/>
<organism evidence="2 3">
    <name type="scientific">Catenaria anguillulae PL171</name>
    <dbReference type="NCBI Taxonomy" id="765915"/>
    <lineage>
        <taxon>Eukaryota</taxon>
        <taxon>Fungi</taxon>
        <taxon>Fungi incertae sedis</taxon>
        <taxon>Blastocladiomycota</taxon>
        <taxon>Blastocladiomycetes</taxon>
        <taxon>Blastocladiales</taxon>
        <taxon>Catenariaceae</taxon>
        <taxon>Catenaria</taxon>
    </lineage>
</organism>
<dbReference type="PANTHER" id="PTHR28062:SF1">
    <property type="entry name" value="TRANSMEMBRANE PROTEIN"/>
    <property type="match status" value="1"/>
</dbReference>
<accession>A0A1Y2H6S3</accession>
<evidence type="ECO:0000256" key="1">
    <source>
        <dbReference type="SAM" id="MobiDB-lite"/>
    </source>
</evidence>
<comment type="caution">
    <text evidence="2">The sequence shown here is derived from an EMBL/GenBank/DDBJ whole genome shotgun (WGS) entry which is preliminary data.</text>
</comment>
<dbReference type="GO" id="GO:0005743">
    <property type="term" value="C:mitochondrial inner membrane"/>
    <property type="evidence" value="ECO:0007669"/>
    <property type="project" value="TreeGrafter"/>
</dbReference>
<reference evidence="2 3" key="1">
    <citation type="submission" date="2016-07" db="EMBL/GenBank/DDBJ databases">
        <title>Pervasive Adenine N6-methylation of Active Genes in Fungi.</title>
        <authorList>
            <consortium name="DOE Joint Genome Institute"/>
            <person name="Mondo S.J."/>
            <person name="Dannebaum R.O."/>
            <person name="Kuo R.C."/>
            <person name="Labutti K."/>
            <person name="Haridas S."/>
            <person name="Kuo A."/>
            <person name="Salamov A."/>
            <person name="Ahrendt S.R."/>
            <person name="Lipzen A."/>
            <person name="Sullivan W."/>
            <person name="Andreopoulos W.B."/>
            <person name="Clum A."/>
            <person name="Lindquist E."/>
            <person name="Daum C."/>
            <person name="Ramamoorthy G.K."/>
            <person name="Gryganskyi A."/>
            <person name="Culley D."/>
            <person name="Magnuson J.K."/>
            <person name="James T.Y."/>
            <person name="O'Malley M.A."/>
            <person name="Stajich J.E."/>
            <person name="Spatafora J.W."/>
            <person name="Visel A."/>
            <person name="Grigoriev I.V."/>
        </authorList>
    </citation>
    <scope>NUCLEOTIDE SEQUENCE [LARGE SCALE GENOMIC DNA]</scope>
    <source>
        <strain evidence="2 3">PL171</strain>
    </source>
</reference>
<feature type="region of interest" description="Disordered" evidence="1">
    <location>
        <begin position="95"/>
        <end position="118"/>
    </location>
</feature>
<dbReference type="EMBL" id="MCFL01000097">
    <property type="protein sequence ID" value="ORZ30205.1"/>
    <property type="molecule type" value="Genomic_DNA"/>
</dbReference>
<dbReference type="GO" id="GO:1902600">
    <property type="term" value="P:proton transmembrane transport"/>
    <property type="evidence" value="ECO:0007669"/>
    <property type="project" value="TreeGrafter"/>
</dbReference>
<sequence length="399" mass="43316">MYALSSQSHAQALLPRLSASASSSAFASARSWTPRPRPRPLAQAIFVMTRSSLSSSSSSPASVERAPMSARSSTSTAATPMASARIAHIVALPIPLSAEPTPRTQRGADADSDADEHHHRLLHPAKASHQNHIWLFLSPPTLPAAPPEPNHHTHARFTRGWWAHKLSHEWPVRVSHEWTELNQPDAAQWKRKVHAWGSKLLAALPWTELVAKKWVAPVEHVVLYHPAGVEAVTAHRQLSKFVVAQLGEHVKWRKISALGLPFSVMAGILPGPNLPLLYNAFRVYSHHIAAANLASVNASIHDAALSTVEIPALDPLVSQLSPASSQLDLNSPDLRAALSASLGIVGQASTIPEHLRQSTMASEKYTESQPLLATHSDQLASDVLHALRQESKKYAKTQP</sequence>
<dbReference type="Pfam" id="PF10173">
    <property type="entry name" value="Mit_KHE1"/>
    <property type="match status" value="1"/>
</dbReference>
<dbReference type="PANTHER" id="PTHR28062">
    <property type="entry name" value="K+-H+ EXCHANGE-LIKE PROTEIN"/>
    <property type="match status" value="1"/>
</dbReference>
<name>A0A1Y2H6S3_9FUNG</name>
<gene>
    <name evidence="2" type="ORF">BCR44DRAFT_55855</name>
</gene>
<proteinExistence type="predicted"/>
<evidence type="ECO:0000313" key="3">
    <source>
        <dbReference type="Proteomes" id="UP000193411"/>
    </source>
</evidence>
<dbReference type="InterPro" id="IPR018786">
    <property type="entry name" value="Mit_KHE1"/>
</dbReference>
<dbReference type="OrthoDB" id="5562676at2759"/>
<dbReference type="GO" id="GO:0006813">
    <property type="term" value="P:potassium ion transport"/>
    <property type="evidence" value="ECO:0007669"/>
    <property type="project" value="TreeGrafter"/>
</dbReference>
<evidence type="ECO:0000313" key="2">
    <source>
        <dbReference type="EMBL" id="ORZ30205.1"/>
    </source>
</evidence>
<keyword evidence="3" id="KW-1185">Reference proteome</keyword>
<feature type="region of interest" description="Disordered" evidence="1">
    <location>
        <begin position="53"/>
        <end position="79"/>
    </location>
</feature>
<dbReference type="Proteomes" id="UP000193411">
    <property type="component" value="Unassembled WGS sequence"/>
</dbReference>